<accession>A0A182VKH9</accession>
<dbReference type="EnsemblMetazoa" id="AMEM016511-RA">
    <property type="protein sequence ID" value="AMEM016511-PA"/>
    <property type="gene ID" value="AMEM016511"/>
</dbReference>
<keyword evidence="3" id="KW-1185">Reference proteome</keyword>
<keyword evidence="1" id="KW-0472">Membrane</keyword>
<keyword evidence="1" id="KW-0812">Transmembrane</keyword>
<evidence type="ECO:0000313" key="3">
    <source>
        <dbReference type="Proteomes" id="UP000075903"/>
    </source>
</evidence>
<proteinExistence type="predicted"/>
<keyword evidence="1" id="KW-1133">Transmembrane helix</keyword>
<reference evidence="2" key="1">
    <citation type="submission" date="2020-05" db="UniProtKB">
        <authorList>
            <consortium name="EnsemblMetazoa"/>
        </authorList>
    </citation>
    <scope>IDENTIFICATION</scope>
    <source>
        <strain evidence="2">MAF</strain>
    </source>
</reference>
<dbReference type="Proteomes" id="UP000075903">
    <property type="component" value="Unassembled WGS sequence"/>
</dbReference>
<dbReference type="AlphaFoldDB" id="A0A182VKH9"/>
<sequence length="201" mass="22028">MKLLEVDGGWELDGPLDGRLTSFRALREKLAQQCLATSPFVLLLLVLLVLLPKKLRQEMIIDNRCGWASCYHAWCRSLWNSSLATVPQPPARVCSSEVVVAVAATLHDPAQTHLIHVLRQAVQRGDGGGGDDADEGGTGVAEGLPSSRLRRCLRSRATNQLINLRSASYKWWLMSPPESTCMQSCIAGAGGTVERVRVFMF</sequence>
<evidence type="ECO:0000313" key="2">
    <source>
        <dbReference type="EnsemblMetazoa" id="AMEM016511-PA"/>
    </source>
</evidence>
<dbReference type="VEuPathDB" id="VectorBase:AMEM016511"/>
<protein>
    <submittedName>
        <fullName evidence="2">Uncharacterized protein</fullName>
    </submittedName>
</protein>
<evidence type="ECO:0000256" key="1">
    <source>
        <dbReference type="SAM" id="Phobius"/>
    </source>
</evidence>
<feature type="transmembrane region" description="Helical" evidence="1">
    <location>
        <begin position="30"/>
        <end position="51"/>
    </location>
</feature>
<name>A0A182VKH9_ANOME</name>
<organism evidence="2 3">
    <name type="scientific">Anopheles merus</name>
    <name type="common">Mosquito</name>
    <dbReference type="NCBI Taxonomy" id="30066"/>
    <lineage>
        <taxon>Eukaryota</taxon>
        <taxon>Metazoa</taxon>
        <taxon>Ecdysozoa</taxon>
        <taxon>Arthropoda</taxon>
        <taxon>Hexapoda</taxon>
        <taxon>Insecta</taxon>
        <taxon>Pterygota</taxon>
        <taxon>Neoptera</taxon>
        <taxon>Endopterygota</taxon>
        <taxon>Diptera</taxon>
        <taxon>Nematocera</taxon>
        <taxon>Culicoidea</taxon>
        <taxon>Culicidae</taxon>
        <taxon>Anophelinae</taxon>
        <taxon>Anopheles</taxon>
    </lineage>
</organism>